<evidence type="ECO:0000256" key="2">
    <source>
        <dbReference type="ARBA" id="ARBA00023163"/>
    </source>
</evidence>
<organism evidence="4 5">
    <name type="scientific">Paenibacillus athensensis</name>
    <dbReference type="NCBI Taxonomy" id="1967502"/>
    <lineage>
        <taxon>Bacteria</taxon>
        <taxon>Bacillati</taxon>
        <taxon>Bacillota</taxon>
        <taxon>Bacilli</taxon>
        <taxon>Bacillales</taxon>
        <taxon>Paenibacillaceae</taxon>
        <taxon>Paenibacillus</taxon>
    </lineage>
</organism>
<evidence type="ECO:0000259" key="3">
    <source>
        <dbReference type="PROSITE" id="PS51000"/>
    </source>
</evidence>
<dbReference type="InterPro" id="IPR051534">
    <property type="entry name" value="CBASS_pafABC_assoc_protein"/>
</dbReference>
<dbReference type="InterPro" id="IPR001034">
    <property type="entry name" value="DeoR_HTH"/>
</dbReference>
<dbReference type="EMBL" id="MYFO01000018">
    <property type="protein sequence ID" value="TFE86574.1"/>
    <property type="molecule type" value="Genomic_DNA"/>
</dbReference>
<dbReference type="Gene3D" id="1.10.10.10">
    <property type="entry name" value="Winged helix-like DNA-binding domain superfamily/Winged helix DNA-binding domain"/>
    <property type="match status" value="1"/>
</dbReference>
<dbReference type="SMART" id="SM00420">
    <property type="entry name" value="HTH_DEOR"/>
    <property type="match status" value="1"/>
</dbReference>
<dbReference type="SUPFAM" id="SSF46785">
    <property type="entry name" value="Winged helix' DNA-binding domain"/>
    <property type="match status" value="1"/>
</dbReference>
<dbReference type="Pfam" id="PF13280">
    <property type="entry name" value="WYL"/>
    <property type="match status" value="1"/>
</dbReference>
<dbReference type="PROSITE" id="PS52050">
    <property type="entry name" value="WYL"/>
    <property type="match status" value="1"/>
</dbReference>
<dbReference type="RefSeq" id="WP_134754039.1">
    <property type="nucleotide sequence ID" value="NZ_MYFO02000009.1"/>
</dbReference>
<gene>
    <name evidence="4" type="ORF">B5M42_14525</name>
</gene>
<feature type="domain" description="HTH deoR-type" evidence="3">
    <location>
        <begin position="3"/>
        <end position="62"/>
    </location>
</feature>
<dbReference type="InterPro" id="IPR028349">
    <property type="entry name" value="PafC-like"/>
</dbReference>
<dbReference type="PROSITE" id="PS51000">
    <property type="entry name" value="HTH_DEOR_2"/>
    <property type="match status" value="1"/>
</dbReference>
<evidence type="ECO:0000313" key="4">
    <source>
        <dbReference type="EMBL" id="TFE86574.1"/>
    </source>
</evidence>
<dbReference type="Proteomes" id="UP000298246">
    <property type="component" value="Unassembled WGS sequence"/>
</dbReference>
<dbReference type="PANTHER" id="PTHR34580">
    <property type="match status" value="1"/>
</dbReference>
<dbReference type="AlphaFoldDB" id="A0A4Y8PYX7"/>
<name>A0A4Y8PYX7_9BACL</name>
<dbReference type="PIRSF" id="PIRSF016838">
    <property type="entry name" value="PafC"/>
    <property type="match status" value="1"/>
</dbReference>
<evidence type="ECO:0000256" key="1">
    <source>
        <dbReference type="ARBA" id="ARBA00023015"/>
    </source>
</evidence>
<dbReference type="InterPro" id="IPR036390">
    <property type="entry name" value="WH_DNA-bd_sf"/>
</dbReference>
<comment type="caution">
    <text evidence="4">The sequence shown here is derived from an EMBL/GenBank/DDBJ whole genome shotgun (WGS) entry which is preliminary data.</text>
</comment>
<proteinExistence type="predicted"/>
<dbReference type="InterPro" id="IPR013196">
    <property type="entry name" value="HTH_11"/>
</dbReference>
<accession>A0A4Y8PYX7</accession>
<dbReference type="InterPro" id="IPR026881">
    <property type="entry name" value="WYL_dom"/>
</dbReference>
<dbReference type="Pfam" id="PF08279">
    <property type="entry name" value="HTH_11"/>
    <property type="match status" value="1"/>
</dbReference>
<dbReference type="OrthoDB" id="9815009at2"/>
<dbReference type="GO" id="GO:0003700">
    <property type="term" value="F:DNA-binding transcription factor activity"/>
    <property type="evidence" value="ECO:0007669"/>
    <property type="project" value="InterPro"/>
</dbReference>
<dbReference type="Pfam" id="PF25583">
    <property type="entry name" value="WCX"/>
    <property type="match status" value="1"/>
</dbReference>
<protein>
    <submittedName>
        <fullName evidence="4">Transcriptional regulator</fullName>
    </submittedName>
</protein>
<keyword evidence="5" id="KW-1185">Reference proteome</keyword>
<dbReference type="PANTHER" id="PTHR34580:SF9">
    <property type="entry name" value="SLL5097 PROTEIN"/>
    <property type="match status" value="1"/>
</dbReference>
<sequence>MPKSKRLIELIMAVNRKRTFTVKELAREFGVSSRTMQRDLQELSELGVPLYAEVGPHGGYRVLNERMLPPIAFTEEEAVAIFFASHALRHYVFLPFAAEISSVLSKFYSYMPADVRERIDQMRHRVDFRAPTQQTPFPHLALLLHAAIRQQTLAVEYESPDGSRSTRRIQPVGIYASNGLWYCPAYCLLRKDFRLFRCDRIHDAVPDPVQRNALDLAHIHLDNWEDQAAAERRFIRCQAELTREGVERCRTDAAWRGTVNVREDGTGWLDGAIPCGDLTFFAKYFIGMGNEVTVVQPPELIASMKALLRGILAKYE</sequence>
<dbReference type="InterPro" id="IPR057727">
    <property type="entry name" value="WCX_dom"/>
</dbReference>
<keyword evidence="2" id="KW-0804">Transcription</keyword>
<reference evidence="4 5" key="1">
    <citation type="submission" date="2017-03" db="EMBL/GenBank/DDBJ databases">
        <title>Isolation of Levoglucosan Utilizing Bacteria.</title>
        <authorList>
            <person name="Arya A.S."/>
        </authorList>
    </citation>
    <scope>NUCLEOTIDE SEQUENCE [LARGE SCALE GENOMIC DNA]</scope>
    <source>
        <strain evidence="4 5">MEC069</strain>
    </source>
</reference>
<evidence type="ECO:0000313" key="5">
    <source>
        <dbReference type="Proteomes" id="UP000298246"/>
    </source>
</evidence>
<keyword evidence="1" id="KW-0805">Transcription regulation</keyword>
<dbReference type="InterPro" id="IPR036388">
    <property type="entry name" value="WH-like_DNA-bd_sf"/>
</dbReference>